<accession>A0ABX1TQY1</accession>
<dbReference type="Pfam" id="PF06841">
    <property type="entry name" value="Phage_T4_gp19"/>
    <property type="match status" value="1"/>
</dbReference>
<sequence>MARKDPYRNFRFRVEIDGINQAAFADAVIPDSTTAPIDYREGTDPVHNRKLSGQTTYGNVTLKWGLTDSMDLYNWRKQVIDKGAQDNRKNLSLVLIDEAGDDKARWNIMEAWPTKYDSSDLSAKGAEVLIESLDLVCEEVVRVQ</sequence>
<dbReference type="Proteomes" id="UP000749010">
    <property type="component" value="Unassembled WGS sequence"/>
</dbReference>
<name>A0ABX1TQY1_9PROT</name>
<dbReference type="InterPro" id="IPR011747">
    <property type="entry name" value="CHP02241"/>
</dbReference>
<evidence type="ECO:0000313" key="1">
    <source>
        <dbReference type="EMBL" id="NMQ26637.1"/>
    </source>
</evidence>
<dbReference type="PANTHER" id="PTHR38009:SF1">
    <property type="entry name" value="CONSERVED HYPOTHETICAL PHAGE TAIL PROTEIN"/>
    <property type="match status" value="1"/>
</dbReference>
<dbReference type="EMBL" id="SPMY01000006">
    <property type="protein sequence ID" value="NMQ26637.1"/>
    <property type="molecule type" value="Genomic_DNA"/>
</dbReference>
<keyword evidence="2" id="KW-1185">Reference proteome</keyword>
<protein>
    <submittedName>
        <fullName evidence="1">Phage tail protein</fullName>
    </submittedName>
</protein>
<proteinExistence type="predicted"/>
<comment type="caution">
    <text evidence="1">The sequence shown here is derived from an EMBL/GenBank/DDBJ whole genome shotgun (WGS) entry which is preliminary data.</text>
</comment>
<reference evidence="1 2" key="1">
    <citation type="submission" date="2019-03" db="EMBL/GenBank/DDBJ databases">
        <title>Metabolic reconstructions from genomes of highly enriched 'Candidatus Accumulibacter' and 'Candidatus Competibacter' bioreactor populations.</title>
        <authorList>
            <person name="Annavajhala M.K."/>
            <person name="Welles L."/>
            <person name="Abbas B."/>
            <person name="Sorokin D."/>
            <person name="Park H."/>
            <person name="Van Loosdrecht M."/>
            <person name="Chandran K."/>
        </authorList>
    </citation>
    <scope>NUCLEOTIDE SEQUENCE [LARGE SCALE GENOMIC DNA]</scope>
    <source>
        <strain evidence="1 2">SBR_S</strain>
    </source>
</reference>
<dbReference type="NCBIfam" id="TIGR02241">
    <property type="entry name" value="conserved hypothetical phage tail region protein"/>
    <property type="match status" value="1"/>
</dbReference>
<gene>
    <name evidence="1" type="ORF">E4Q23_01995</name>
</gene>
<evidence type="ECO:0000313" key="2">
    <source>
        <dbReference type="Proteomes" id="UP000749010"/>
    </source>
</evidence>
<dbReference type="RefSeq" id="WP_169065088.1">
    <property type="nucleotide sequence ID" value="NZ_SPMY01000006.1"/>
</dbReference>
<dbReference type="PANTHER" id="PTHR38009">
    <property type="entry name" value="CONSERVED HYPOTHETICAL PHAGE TAIL PROTEIN"/>
    <property type="match status" value="1"/>
</dbReference>
<dbReference type="InterPro" id="IPR010667">
    <property type="entry name" value="Phage_T4_Gp19"/>
</dbReference>
<organism evidence="1 2">
    <name type="scientific">Candidatus Accumulibacter phosphatis</name>
    <dbReference type="NCBI Taxonomy" id="327160"/>
    <lineage>
        <taxon>Bacteria</taxon>
        <taxon>Pseudomonadati</taxon>
        <taxon>Pseudomonadota</taxon>
        <taxon>Betaproteobacteria</taxon>
        <taxon>Candidatus Accumulibacter</taxon>
    </lineage>
</organism>